<gene>
    <name evidence="2" type="ORF">C450_20876</name>
</gene>
<proteinExistence type="predicted"/>
<dbReference type="Proteomes" id="UP000011625">
    <property type="component" value="Unassembled WGS sequence"/>
</dbReference>
<dbReference type="STRING" id="1227456.C450_20876"/>
<dbReference type="Pfam" id="PF01978">
    <property type="entry name" value="TrmB"/>
    <property type="match status" value="1"/>
</dbReference>
<feature type="domain" description="Transcription regulator TrmB N-terminal" evidence="1">
    <location>
        <begin position="19"/>
        <end position="90"/>
    </location>
</feature>
<dbReference type="InterPro" id="IPR036388">
    <property type="entry name" value="WH-like_DNA-bd_sf"/>
</dbReference>
<dbReference type="InterPro" id="IPR002831">
    <property type="entry name" value="Tscrpt_reg_TrmB_N"/>
</dbReference>
<dbReference type="SUPFAM" id="SSF46785">
    <property type="entry name" value="Winged helix' DNA-binding domain"/>
    <property type="match status" value="1"/>
</dbReference>
<evidence type="ECO:0000313" key="2">
    <source>
        <dbReference type="EMBL" id="EMA47812.1"/>
    </source>
</evidence>
<dbReference type="EMBL" id="AOME01000108">
    <property type="protein sequence ID" value="EMA47812.1"/>
    <property type="molecule type" value="Genomic_DNA"/>
</dbReference>
<dbReference type="InterPro" id="IPR036390">
    <property type="entry name" value="WH_DNA-bd_sf"/>
</dbReference>
<evidence type="ECO:0000313" key="3">
    <source>
        <dbReference type="Proteomes" id="UP000011625"/>
    </source>
</evidence>
<sequence length="139" mass="15765">MTRLFRNPNRTSQELVRTIFGLKQGEIRAYFALTAQPHSSANHLADALDQHRRYAARSLRGLHDVDLAEREQEVLDTGGQGYVYDPVPVEQVQQYLQNQLNEWVEHLRAEIETLDSEIEAELACDGGSDECSCAYETEG</sequence>
<evidence type="ECO:0000259" key="1">
    <source>
        <dbReference type="Pfam" id="PF01978"/>
    </source>
</evidence>
<organism evidence="2 3">
    <name type="scientific">Halococcus salifodinae DSM 8989</name>
    <dbReference type="NCBI Taxonomy" id="1227456"/>
    <lineage>
        <taxon>Archaea</taxon>
        <taxon>Methanobacteriati</taxon>
        <taxon>Methanobacteriota</taxon>
        <taxon>Stenosarchaea group</taxon>
        <taxon>Halobacteria</taxon>
        <taxon>Halobacteriales</taxon>
        <taxon>Halococcaceae</taxon>
        <taxon>Halococcus</taxon>
    </lineage>
</organism>
<dbReference type="Gene3D" id="1.10.10.10">
    <property type="entry name" value="Winged helix-like DNA-binding domain superfamily/Winged helix DNA-binding domain"/>
    <property type="match status" value="1"/>
</dbReference>
<keyword evidence="3" id="KW-1185">Reference proteome</keyword>
<accession>M0MQ18</accession>
<name>M0MQ18_9EURY</name>
<comment type="caution">
    <text evidence="2">The sequence shown here is derived from an EMBL/GenBank/DDBJ whole genome shotgun (WGS) entry which is preliminary data.</text>
</comment>
<dbReference type="AlphaFoldDB" id="M0MQ18"/>
<reference evidence="2 3" key="1">
    <citation type="journal article" date="2014" name="PLoS Genet.">
        <title>Phylogenetically driven sequencing of extremely halophilic archaea reveals strategies for static and dynamic osmo-response.</title>
        <authorList>
            <person name="Becker E.A."/>
            <person name="Seitzer P.M."/>
            <person name="Tritt A."/>
            <person name="Larsen D."/>
            <person name="Krusor M."/>
            <person name="Yao A.I."/>
            <person name="Wu D."/>
            <person name="Madern D."/>
            <person name="Eisen J.A."/>
            <person name="Darling A.E."/>
            <person name="Facciotti M.T."/>
        </authorList>
    </citation>
    <scope>NUCLEOTIDE SEQUENCE [LARGE SCALE GENOMIC DNA]</scope>
    <source>
        <strain evidence="2 3">DSM 8989</strain>
    </source>
</reference>
<protein>
    <submittedName>
        <fullName evidence="2">Transcriptional regulator</fullName>
    </submittedName>
</protein>